<proteinExistence type="predicted"/>
<dbReference type="Proteomes" id="UP001140087">
    <property type="component" value="Unassembled WGS sequence"/>
</dbReference>
<comment type="caution">
    <text evidence="1">The sequence shown here is derived from an EMBL/GenBank/DDBJ whole genome shotgun (WGS) entry which is preliminary data.</text>
</comment>
<organism evidence="1 2">
    <name type="scientific">Coemansia helicoidea</name>
    <dbReference type="NCBI Taxonomy" id="1286919"/>
    <lineage>
        <taxon>Eukaryota</taxon>
        <taxon>Fungi</taxon>
        <taxon>Fungi incertae sedis</taxon>
        <taxon>Zoopagomycota</taxon>
        <taxon>Kickxellomycotina</taxon>
        <taxon>Kickxellomycetes</taxon>
        <taxon>Kickxellales</taxon>
        <taxon>Kickxellaceae</taxon>
        <taxon>Coemansia</taxon>
    </lineage>
</organism>
<gene>
    <name evidence="1" type="ORF">H4R21_004495</name>
</gene>
<evidence type="ECO:0000313" key="1">
    <source>
        <dbReference type="EMBL" id="KAJ2796994.1"/>
    </source>
</evidence>
<sequence>HTPAEHHDHIDLCRAVKSVTHFAAIVNECRRKQEEIHRVAETLRSVAHCPPFAPSESRVLAAEFFVRELISRQPTRLLLLSDMLVVAQAPAAGQRDAAAGAEAEWSYYGSAALDDVEIQNADESTSTLITILLLNRCAAAAAADAAAAGASAAASDAGPPSAATLQPDPAADLPDADVAPRKRKPKQRRGLLHAGSRDSIPDHIAALSHSTFPSPVPAPGQPERAHPWQRCTSPGLDAPPDRDPHAVLLQRPKTAAGHPAPLALAAPLHSSSSSSSGTLAPGYPADPLSSLRSYLLDPLPAASPRPARLTLVMQHESSSMRKQFVRALKDAAAAFAHEAASIGDSDTASVHPLGDSSSEILSLHPL</sequence>
<keyword evidence="2" id="KW-1185">Reference proteome</keyword>
<dbReference type="EMBL" id="JANBUN010001715">
    <property type="protein sequence ID" value="KAJ2796994.1"/>
    <property type="molecule type" value="Genomic_DNA"/>
</dbReference>
<evidence type="ECO:0000313" key="2">
    <source>
        <dbReference type="Proteomes" id="UP001140087"/>
    </source>
</evidence>
<feature type="non-terminal residue" evidence="1">
    <location>
        <position position="1"/>
    </location>
</feature>
<name>A0ACC1KXN2_9FUNG</name>
<protein>
    <submittedName>
        <fullName evidence="1">Uncharacterized protein</fullName>
    </submittedName>
</protein>
<reference evidence="1" key="1">
    <citation type="submission" date="2022-07" db="EMBL/GenBank/DDBJ databases">
        <title>Phylogenomic reconstructions and comparative analyses of Kickxellomycotina fungi.</title>
        <authorList>
            <person name="Reynolds N.K."/>
            <person name="Stajich J.E."/>
            <person name="Barry K."/>
            <person name="Grigoriev I.V."/>
            <person name="Crous P."/>
            <person name="Smith M.E."/>
        </authorList>
    </citation>
    <scope>NUCLEOTIDE SEQUENCE</scope>
    <source>
        <strain evidence="1">BCRC 34780</strain>
    </source>
</reference>
<accession>A0ACC1KXN2</accession>